<reference evidence="4" key="1">
    <citation type="submission" date="2020-05" db="EMBL/GenBank/DDBJ databases">
        <title>Phylogenomic resolution of chytrid fungi.</title>
        <authorList>
            <person name="Stajich J.E."/>
            <person name="Amses K."/>
            <person name="Simmons R."/>
            <person name="Seto K."/>
            <person name="Myers J."/>
            <person name="Bonds A."/>
            <person name="Quandt C.A."/>
            <person name="Barry K."/>
            <person name="Liu P."/>
            <person name="Grigoriev I."/>
            <person name="Longcore J.E."/>
            <person name="James T.Y."/>
        </authorList>
    </citation>
    <scope>NUCLEOTIDE SEQUENCE</scope>
    <source>
        <strain evidence="4">JEL0318</strain>
    </source>
</reference>
<feature type="compositionally biased region" description="Polar residues" evidence="2">
    <location>
        <begin position="1"/>
        <end position="15"/>
    </location>
</feature>
<dbReference type="CDD" id="cd12374">
    <property type="entry name" value="RRM_UHM_SPF45_PUF60"/>
    <property type="match status" value="1"/>
</dbReference>
<evidence type="ECO:0000313" key="4">
    <source>
        <dbReference type="EMBL" id="KAJ3049373.1"/>
    </source>
</evidence>
<dbReference type="InterPro" id="IPR003954">
    <property type="entry name" value="RRM_euk-type"/>
</dbReference>
<name>A0AAD5X3N8_9FUNG</name>
<feature type="compositionally biased region" description="Low complexity" evidence="2">
    <location>
        <begin position="49"/>
        <end position="63"/>
    </location>
</feature>
<dbReference type="GO" id="GO:0003723">
    <property type="term" value="F:RNA binding"/>
    <property type="evidence" value="ECO:0007669"/>
    <property type="project" value="UniProtKB-UniRule"/>
</dbReference>
<keyword evidence="5" id="KW-1185">Reference proteome</keyword>
<dbReference type="PANTHER" id="PTHR47330:SF1">
    <property type="entry name" value="POLY(U)-BINDING-SPLICING FACTOR PUF60"/>
    <property type="match status" value="1"/>
</dbReference>
<dbReference type="GO" id="GO:0071011">
    <property type="term" value="C:precatalytic spliceosome"/>
    <property type="evidence" value="ECO:0007669"/>
    <property type="project" value="TreeGrafter"/>
</dbReference>
<dbReference type="EMBL" id="JADGJD010000654">
    <property type="protein sequence ID" value="KAJ3049373.1"/>
    <property type="molecule type" value="Genomic_DNA"/>
</dbReference>
<dbReference type="GO" id="GO:0006376">
    <property type="term" value="P:mRNA splice site recognition"/>
    <property type="evidence" value="ECO:0007669"/>
    <property type="project" value="TreeGrafter"/>
</dbReference>
<feature type="region of interest" description="Disordered" evidence="2">
    <location>
        <begin position="1"/>
        <end position="68"/>
    </location>
</feature>
<feature type="domain" description="RRM" evidence="3">
    <location>
        <begin position="226"/>
        <end position="304"/>
    </location>
</feature>
<dbReference type="Proteomes" id="UP001212841">
    <property type="component" value="Unassembled WGS sequence"/>
</dbReference>
<dbReference type="InterPro" id="IPR051974">
    <property type="entry name" value="PUF60_regulator"/>
</dbReference>
<dbReference type="SUPFAM" id="SSF54928">
    <property type="entry name" value="RNA-binding domain, RBD"/>
    <property type="match status" value="2"/>
</dbReference>
<dbReference type="SMART" id="SM00361">
    <property type="entry name" value="RRM_1"/>
    <property type="match status" value="3"/>
</dbReference>
<dbReference type="Gene3D" id="3.30.70.330">
    <property type="match status" value="3"/>
</dbReference>
<proteinExistence type="predicted"/>
<evidence type="ECO:0000256" key="2">
    <source>
        <dbReference type="SAM" id="MobiDB-lite"/>
    </source>
</evidence>
<dbReference type="InterPro" id="IPR012677">
    <property type="entry name" value="Nucleotide-bd_a/b_plait_sf"/>
</dbReference>
<dbReference type="PANTHER" id="PTHR47330">
    <property type="entry name" value="POLY(U)-BINDING-SPLICING FACTOR PUF60-B-RELATED"/>
    <property type="match status" value="1"/>
</dbReference>
<dbReference type="InterPro" id="IPR000504">
    <property type="entry name" value="RRM_dom"/>
</dbReference>
<dbReference type="InterPro" id="IPR035979">
    <property type="entry name" value="RBD_domain_sf"/>
</dbReference>
<sequence>MPASDSHTSSRQDYGSSAGEHTHLTSHRRKRASAWDEGPDDKRMRSDGYSAASSATPSPTPYYQGTSTTVPTWVRHVPVTALTSDQRARLERAKAYAREQTAKLLALPSATPLIPSASTPPLGLESRSLAVMSRIYVGSINFELTDVHIKQVFSQFGYVKGVSMTIDPATSKHKGFCFVEYEVPEAAQLALDAMNGSELGGRQLKVGRPNNYNNNIASTLPAAPPARIYVANVNEYISEDNLRSIFDAFGELKACVLMPEPVTRKHKTAGYIEFSDESEAQQAINAMNGFELGGMNLKVTKAIVGGPMPEGMKALEKMPPAPVQPVVPASVMAAAQSINSSIAQKAGMTPPSITPGGNGIGMGSPGLAARPPITLSASLQSALAKAQQKVAEESASLEENYQISASQRYSIMQKLAKREERVIQSPVIALRNMVMLKDTEDRELYEEIGEECRKFGEVVKVGTDGEGASKPHDYVAVYVLYETIEAASKAQKALDKRFFGGKQISAVSVPEDEFRSKFEDADE</sequence>
<dbReference type="AlphaFoldDB" id="A0AAD5X3N8"/>
<dbReference type="PROSITE" id="PS50102">
    <property type="entry name" value="RRM"/>
    <property type="match status" value="2"/>
</dbReference>
<evidence type="ECO:0000256" key="1">
    <source>
        <dbReference type="PROSITE-ProRule" id="PRU00176"/>
    </source>
</evidence>
<organism evidence="4 5">
    <name type="scientific">Rhizophlyctis rosea</name>
    <dbReference type="NCBI Taxonomy" id="64517"/>
    <lineage>
        <taxon>Eukaryota</taxon>
        <taxon>Fungi</taxon>
        <taxon>Fungi incertae sedis</taxon>
        <taxon>Chytridiomycota</taxon>
        <taxon>Chytridiomycota incertae sedis</taxon>
        <taxon>Chytridiomycetes</taxon>
        <taxon>Rhizophlyctidales</taxon>
        <taxon>Rhizophlyctidaceae</taxon>
        <taxon>Rhizophlyctis</taxon>
    </lineage>
</organism>
<keyword evidence="1" id="KW-0694">RNA-binding</keyword>
<protein>
    <submittedName>
        <fullName evidence="4">Poly(U)-binding-splicing factor puf60</fullName>
    </submittedName>
</protein>
<gene>
    <name evidence="4" type="primary">PUF60</name>
    <name evidence="4" type="ORF">HK097_009627</name>
</gene>
<dbReference type="GO" id="GO:0000380">
    <property type="term" value="P:alternative mRNA splicing, via spliceosome"/>
    <property type="evidence" value="ECO:0007669"/>
    <property type="project" value="TreeGrafter"/>
</dbReference>
<dbReference type="GO" id="GO:0071013">
    <property type="term" value="C:catalytic step 2 spliceosome"/>
    <property type="evidence" value="ECO:0007669"/>
    <property type="project" value="TreeGrafter"/>
</dbReference>
<dbReference type="SMART" id="SM00360">
    <property type="entry name" value="RRM"/>
    <property type="match status" value="3"/>
</dbReference>
<dbReference type="GO" id="GO:0000381">
    <property type="term" value="P:regulation of alternative mRNA splicing, via spliceosome"/>
    <property type="evidence" value="ECO:0007669"/>
    <property type="project" value="TreeGrafter"/>
</dbReference>
<comment type="caution">
    <text evidence="4">The sequence shown here is derived from an EMBL/GenBank/DDBJ whole genome shotgun (WGS) entry which is preliminary data.</text>
</comment>
<feature type="domain" description="RRM" evidence="3">
    <location>
        <begin position="133"/>
        <end position="211"/>
    </location>
</feature>
<dbReference type="Pfam" id="PF00076">
    <property type="entry name" value="RRM_1"/>
    <property type="match status" value="2"/>
</dbReference>
<accession>A0AAD5X3N8</accession>
<evidence type="ECO:0000313" key="5">
    <source>
        <dbReference type="Proteomes" id="UP001212841"/>
    </source>
</evidence>
<evidence type="ECO:0000259" key="3">
    <source>
        <dbReference type="PROSITE" id="PS50102"/>
    </source>
</evidence>